<accession>A0A563EFB9</accession>
<comment type="caution">
    <text evidence="2">The sequence shown here is derived from an EMBL/GenBank/DDBJ whole genome shotgun (WGS) entry which is preliminary data.</text>
</comment>
<feature type="signal peptide" evidence="1">
    <location>
        <begin position="1"/>
        <end position="24"/>
    </location>
</feature>
<dbReference type="RefSeq" id="WP_146360802.1">
    <property type="nucleotide sequence ID" value="NZ_VOBR01000052.1"/>
</dbReference>
<reference evidence="2 3" key="1">
    <citation type="submission" date="2019-07" db="EMBL/GenBank/DDBJ databases">
        <title>Lentzea xizangensis sp. nov., isolated from Qinghai-Tibetan Plateau Soils.</title>
        <authorList>
            <person name="Huang J."/>
        </authorList>
    </citation>
    <scope>NUCLEOTIDE SEQUENCE [LARGE SCALE GENOMIC DNA]</scope>
    <source>
        <strain evidence="2 3">FXJ1.1311</strain>
    </source>
</reference>
<evidence type="ECO:0000313" key="2">
    <source>
        <dbReference type="EMBL" id="TWP44368.1"/>
    </source>
</evidence>
<evidence type="ECO:0000313" key="3">
    <source>
        <dbReference type="Proteomes" id="UP000316639"/>
    </source>
</evidence>
<protein>
    <submittedName>
        <fullName evidence="2">DUF4360 domain-containing protein</fullName>
    </submittedName>
</protein>
<feature type="chain" id="PRO_5022195653" evidence="1">
    <location>
        <begin position="25"/>
        <end position="208"/>
    </location>
</feature>
<sequence length="208" mass="21847">MLSAMAATGLALSLLVAPTAPSSADVVPPGKITVDVVTVNGSGCPAGTAAVATADDNTAFTVTYSHYTAQAGSGSSPTDFRKNCQLSLRVHYPQGFTFGIAQADYRGFAHLPRGARGQERANYYFMGTSPTAVSSHALSGPFSDDWQFTDKSDVASIVFAPCGEVRNLNVNTELRAFANGSNTPAFVTMDSTDGGVSTKYHFAWKVCR</sequence>
<dbReference type="PANTHER" id="PTHR38847:SF1">
    <property type="entry name" value="PSEUDOURIDINE SYNTHASE RSUA_RLUA-LIKE DOMAIN-CONTAINING PROTEIN"/>
    <property type="match status" value="1"/>
</dbReference>
<gene>
    <name evidence="2" type="ORF">FKR81_41315</name>
</gene>
<dbReference type="InterPro" id="IPR025649">
    <property type="entry name" value="DUF4360"/>
</dbReference>
<dbReference type="Pfam" id="PF14273">
    <property type="entry name" value="DUF4360"/>
    <property type="match status" value="1"/>
</dbReference>
<dbReference type="EMBL" id="VOBR01000052">
    <property type="protein sequence ID" value="TWP44368.1"/>
    <property type="molecule type" value="Genomic_DNA"/>
</dbReference>
<dbReference type="OrthoDB" id="482707at2"/>
<name>A0A563EFB9_9PSEU</name>
<dbReference type="Proteomes" id="UP000316639">
    <property type="component" value="Unassembled WGS sequence"/>
</dbReference>
<dbReference type="AlphaFoldDB" id="A0A563EFB9"/>
<evidence type="ECO:0000256" key="1">
    <source>
        <dbReference type="SAM" id="SignalP"/>
    </source>
</evidence>
<keyword evidence="1" id="KW-0732">Signal</keyword>
<keyword evidence="3" id="KW-1185">Reference proteome</keyword>
<proteinExistence type="predicted"/>
<organism evidence="2 3">
    <name type="scientific">Lentzea tibetensis</name>
    <dbReference type="NCBI Taxonomy" id="2591470"/>
    <lineage>
        <taxon>Bacteria</taxon>
        <taxon>Bacillati</taxon>
        <taxon>Actinomycetota</taxon>
        <taxon>Actinomycetes</taxon>
        <taxon>Pseudonocardiales</taxon>
        <taxon>Pseudonocardiaceae</taxon>
        <taxon>Lentzea</taxon>
    </lineage>
</organism>
<dbReference type="PANTHER" id="PTHR38847">
    <property type="match status" value="1"/>
</dbReference>